<evidence type="ECO:0000256" key="1">
    <source>
        <dbReference type="ARBA" id="ARBA00004651"/>
    </source>
</evidence>
<dbReference type="SUPFAM" id="SSF103473">
    <property type="entry name" value="MFS general substrate transporter"/>
    <property type="match status" value="1"/>
</dbReference>
<reference evidence="12" key="1">
    <citation type="journal article" date="2018" name="DNA Res.">
        <title>Multiple hybrid de novo genome assembly of finger millet, an orphan allotetraploid crop.</title>
        <authorList>
            <person name="Hatakeyama M."/>
            <person name="Aluri S."/>
            <person name="Balachadran M.T."/>
            <person name="Sivarajan S.R."/>
            <person name="Patrignani A."/>
            <person name="Gruter S."/>
            <person name="Poveda L."/>
            <person name="Shimizu-Inatsugi R."/>
            <person name="Baeten J."/>
            <person name="Francoijs K.J."/>
            <person name="Nataraja K.N."/>
            <person name="Reddy Y.A.N."/>
            <person name="Phadnis S."/>
            <person name="Ravikumar R.L."/>
            <person name="Schlapbach R."/>
            <person name="Sreeman S.M."/>
            <person name="Shimizu K.K."/>
        </authorList>
    </citation>
    <scope>NUCLEOTIDE SEQUENCE</scope>
</reference>
<evidence type="ECO:0000256" key="10">
    <source>
        <dbReference type="ARBA" id="ARBA00037238"/>
    </source>
</evidence>
<dbReference type="PANTHER" id="PTHR10791">
    <property type="entry name" value="RAG1-ACTIVATING PROTEIN 1"/>
    <property type="match status" value="1"/>
</dbReference>
<dbReference type="Proteomes" id="UP001054889">
    <property type="component" value="Unassembled WGS sequence"/>
</dbReference>
<keyword evidence="7" id="KW-0677">Repeat</keyword>
<dbReference type="GO" id="GO:0005886">
    <property type="term" value="C:plasma membrane"/>
    <property type="evidence" value="ECO:0007669"/>
    <property type="project" value="UniProtKB-SubCell"/>
</dbReference>
<dbReference type="AlphaFoldDB" id="A0AAV5FLQ5"/>
<dbReference type="EMBL" id="BQKI01000088">
    <property type="protein sequence ID" value="GJN35764.1"/>
    <property type="molecule type" value="Genomic_DNA"/>
</dbReference>
<evidence type="ECO:0000256" key="4">
    <source>
        <dbReference type="ARBA" id="ARBA00022475"/>
    </source>
</evidence>
<reference evidence="12" key="2">
    <citation type="submission" date="2021-12" db="EMBL/GenBank/DDBJ databases">
        <title>Resequencing data analysis of finger millet.</title>
        <authorList>
            <person name="Hatakeyama M."/>
            <person name="Aluri S."/>
            <person name="Balachadran M.T."/>
            <person name="Sivarajan S.R."/>
            <person name="Poveda L."/>
            <person name="Shimizu-Inatsugi R."/>
            <person name="Schlapbach R."/>
            <person name="Sreeman S.M."/>
            <person name="Shimizu K.K."/>
        </authorList>
    </citation>
    <scope>NUCLEOTIDE SEQUENCE</scope>
</reference>
<feature type="transmembrane region" description="Helical" evidence="11">
    <location>
        <begin position="91"/>
        <end position="110"/>
    </location>
</feature>
<keyword evidence="4" id="KW-1003">Cell membrane</keyword>
<dbReference type="Pfam" id="PF03083">
    <property type="entry name" value="MtN3_slv"/>
    <property type="match status" value="2"/>
</dbReference>
<comment type="caution">
    <text evidence="12">The sequence shown here is derived from an EMBL/GenBank/DDBJ whole genome shotgun (WGS) entry which is preliminary data.</text>
</comment>
<evidence type="ECO:0000256" key="6">
    <source>
        <dbReference type="ARBA" id="ARBA00022692"/>
    </source>
</evidence>
<feature type="transmembrane region" description="Helical" evidence="11">
    <location>
        <begin position="122"/>
        <end position="143"/>
    </location>
</feature>
<comment type="subcellular location">
    <subcellularLocation>
        <location evidence="1">Cell membrane</location>
        <topology evidence="1">Multi-pass membrane protein</topology>
    </subcellularLocation>
</comment>
<dbReference type="GO" id="GO:0051119">
    <property type="term" value="F:sugar transmembrane transporter activity"/>
    <property type="evidence" value="ECO:0007669"/>
    <property type="project" value="InterPro"/>
</dbReference>
<dbReference type="InterPro" id="IPR047664">
    <property type="entry name" value="SWEET"/>
</dbReference>
<dbReference type="FunFam" id="1.20.1280.290:FF:000002">
    <property type="entry name" value="Bidirectional sugar transporter SWEET"/>
    <property type="match status" value="1"/>
</dbReference>
<comment type="function">
    <text evidence="11">Mediates both low-affinity uptake and efflux of sugar across the membrane.</text>
</comment>
<accession>A0AAV5FLQ5</accession>
<dbReference type="PANTHER" id="PTHR10791:SF58">
    <property type="entry name" value="BIDIRECTIONAL SUGAR TRANSPORTER SWEET3A"/>
    <property type="match status" value="1"/>
</dbReference>
<dbReference type="InterPro" id="IPR004316">
    <property type="entry name" value="SWEET_rpt"/>
</dbReference>
<comment type="similarity">
    <text evidence="2 11">Belongs to the SWEET sugar transporter family.</text>
</comment>
<feature type="transmembrane region" description="Helical" evidence="11">
    <location>
        <begin position="155"/>
        <end position="176"/>
    </location>
</feature>
<evidence type="ECO:0000313" key="13">
    <source>
        <dbReference type="Proteomes" id="UP001054889"/>
    </source>
</evidence>
<gene>
    <name evidence="12" type="primary">gb24569</name>
    <name evidence="12" type="ORF">PR202_gb24569</name>
</gene>
<keyword evidence="3 11" id="KW-0813">Transport</keyword>
<protein>
    <recommendedName>
        <fullName evidence="11">Bidirectional sugar transporter SWEET</fullName>
    </recommendedName>
</protein>
<feature type="transmembrane region" description="Helical" evidence="11">
    <location>
        <begin position="27"/>
        <end position="48"/>
    </location>
</feature>
<evidence type="ECO:0000313" key="12">
    <source>
        <dbReference type="EMBL" id="GJN35764.1"/>
    </source>
</evidence>
<keyword evidence="8 11" id="KW-1133">Transmembrane helix</keyword>
<feature type="transmembrane region" description="Helical" evidence="11">
    <location>
        <begin position="182"/>
        <end position="203"/>
    </location>
</feature>
<evidence type="ECO:0000256" key="2">
    <source>
        <dbReference type="ARBA" id="ARBA00007809"/>
    </source>
</evidence>
<keyword evidence="6 11" id="KW-0812">Transmembrane</keyword>
<proteinExistence type="inferred from homology"/>
<evidence type="ECO:0000256" key="9">
    <source>
        <dbReference type="ARBA" id="ARBA00023136"/>
    </source>
</evidence>
<dbReference type="InterPro" id="IPR036259">
    <property type="entry name" value="MFS_trans_sf"/>
</dbReference>
<comment type="function">
    <text evidence="10">Mediates both low-affinity uptake and efflux of sugar across the plasma membrane.</text>
</comment>
<comment type="caution">
    <text evidence="11">Lacks conserved residue(s) required for the propagation of feature annotation.</text>
</comment>
<organism evidence="12 13">
    <name type="scientific">Eleusine coracana subsp. coracana</name>
    <dbReference type="NCBI Taxonomy" id="191504"/>
    <lineage>
        <taxon>Eukaryota</taxon>
        <taxon>Viridiplantae</taxon>
        <taxon>Streptophyta</taxon>
        <taxon>Embryophyta</taxon>
        <taxon>Tracheophyta</taxon>
        <taxon>Spermatophyta</taxon>
        <taxon>Magnoliopsida</taxon>
        <taxon>Liliopsida</taxon>
        <taxon>Poales</taxon>
        <taxon>Poaceae</taxon>
        <taxon>PACMAD clade</taxon>
        <taxon>Chloridoideae</taxon>
        <taxon>Cynodonteae</taxon>
        <taxon>Eleusininae</taxon>
        <taxon>Eleusine</taxon>
    </lineage>
</organism>
<evidence type="ECO:0000256" key="8">
    <source>
        <dbReference type="ARBA" id="ARBA00022989"/>
    </source>
</evidence>
<evidence type="ECO:0000256" key="7">
    <source>
        <dbReference type="ARBA" id="ARBA00022737"/>
    </source>
</evidence>
<feature type="transmembrane region" description="Helical" evidence="11">
    <location>
        <begin position="60"/>
        <end position="84"/>
    </location>
</feature>
<sequence>MNVIFLTSIFLFFFRLTFKRVIKEASVGEFSCIPYILSFFSALIWTWYGLPVVSAGWENLTVASISAIGILFEFSFIIIYIWFAPRDKKKFVVLMVSLVLAIVGVTVFFSSFTIHGHHMRKLFVGSMGIVTSMSMYSSPLVAVKQVIKTKSVEFMPFYLSLFSFLTSLIWMIYGILGRDPYLTSPNCIGCFTGILQLVVYCIYSRCKKDEPPKTLNDVEKANNMEFITHS</sequence>
<keyword evidence="9 11" id="KW-0472">Membrane</keyword>
<keyword evidence="5 11" id="KW-0762">Sugar transport</keyword>
<name>A0AAV5FLQ5_ELECO</name>
<evidence type="ECO:0000256" key="3">
    <source>
        <dbReference type="ARBA" id="ARBA00022448"/>
    </source>
</evidence>
<dbReference type="Gene3D" id="1.20.1280.290">
    <property type="match status" value="2"/>
</dbReference>
<evidence type="ECO:0000256" key="11">
    <source>
        <dbReference type="RuleBase" id="RU910715"/>
    </source>
</evidence>
<evidence type="ECO:0000256" key="5">
    <source>
        <dbReference type="ARBA" id="ARBA00022597"/>
    </source>
</evidence>
<keyword evidence="13" id="KW-1185">Reference proteome</keyword>